<keyword evidence="3 7" id="KW-1134">Transmembrane beta strand</keyword>
<comment type="similarity">
    <text evidence="7">Belongs to the TonB-dependent receptor family.</text>
</comment>
<evidence type="ECO:0000256" key="4">
    <source>
        <dbReference type="ARBA" id="ARBA00022692"/>
    </source>
</evidence>
<dbReference type="InterPro" id="IPR023996">
    <property type="entry name" value="TonB-dep_OMP_SusC/RagA"/>
</dbReference>
<evidence type="ECO:0000256" key="5">
    <source>
        <dbReference type="ARBA" id="ARBA00023136"/>
    </source>
</evidence>
<dbReference type="Gene3D" id="2.40.170.20">
    <property type="entry name" value="TonB-dependent receptor, beta-barrel domain"/>
    <property type="match status" value="1"/>
</dbReference>
<dbReference type="PROSITE" id="PS52016">
    <property type="entry name" value="TONB_DEPENDENT_REC_3"/>
    <property type="match status" value="1"/>
</dbReference>
<proteinExistence type="inferred from homology"/>
<keyword evidence="5 7" id="KW-0472">Membrane</keyword>
<dbReference type="GO" id="GO:0009279">
    <property type="term" value="C:cell outer membrane"/>
    <property type="evidence" value="ECO:0007669"/>
    <property type="project" value="UniProtKB-SubCell"/>
</dbReference>
<sequence length="1082" mass="121565">MVYTMSVFSATREIKGLVTSDEDNMPLIGASVFVSTDDLKKINYPKESIGVMTAIDGSFIINVPDNITRIFCSYLGHNQKEIKLGKETFYNIKLESSSHELDNIVVTGYQNIERRKLTSAISKVKMTDQLIGSSHSIDQILAGQVAGLSAVTSTGAPGAPVKIRIRGTSSLNGTQDPLWVLDGIPLEGTDIPKMEDLQDIDNIYSTSIAGINPNDIEDVTVLKDAAATAIYGARAANGVIVITTKSGKKGKTRVSFSTKLSYVPNVNIDRLNLLNSDEKVQLEMDLLQSDYTYREKKGGVSEILQQYNQLDAFKAGGFSAISPEAQAAINQLRAINTDWNDILFRDAFNQEYNLSLSGGGDRATYYTSLGYYTEKGNVIGVDASRFNFTGKTTYKVNKYLQLGANIYANQMKNHSYLTDADSFTSPTFYSRRANPYQQVYDENNNYIYDDNITGKGDDEIENFNIFEERNNTSNENTIQSFSSIFDVNLRLNDHFKITSQVGLQVNNSSIEKIADHDSYAMRKEKRKTRLASLGDKSFLPDGGFHKQYENKSSQVTWKTMAEYRTQIKNIHEIEAMAGAEIRKTWYQTLFSAGYGFDRKTLTTQPVIFPSNEQASSVPLHSKTYVENAYASWFGTFSYTLLQRYTLGGSIRFDGSDLFGVDKKYRYLPLYSVSGLWRISSEEFMRSADWIDNLAVRASYGIQGNIDKNTSPYVMGTYKVEQILPGNSENTIRVDSPPNDKLRWEKTQSVNAGLDFSVLDQAISLGIDYYYRYSSDLIGTKMTPLETGFSSTTVNWATLRNQGIELSLTTRNIHTKNFTWYTNFNIGYNNNKILKMSVPANQTTPSLVGYPIGAIFAYPSAGLDSEGYPLFLNSAGEKVTAEQYFNMKNDGPDLTAEEHRALFKYIGTTEPLYSGGVTNTFTIKRFEIAVNCIFNLGQYVQTQPSYSITSYDRGMNTNRDILDRWTPSNPNGRFPALISDTKNGQSYRHNEYTAFNDLNYYNSMDTWVKKGNYMRIQSIRVGYKLPENWLKLFHMSSGSISLEGRNLFVVGSDYTNYLDPETMGNVYAQPIPKSVTFSLNLNF</sequence>
<dbReference type="SUPFAM" id="SSF56935">
    <property type="entry name" value="Porins"/>
    <property type="match status" value="1"/>
</dbReference>
<dbReference type="SUPFAM" id="SSF49464">
    <property type="entry name" value="Carboxypeptidase regulatory domain-like"/>
    <property type="match status" value="1"/>
</dbReference>
<comment type="subcellular location">
    <subcellularLocation>
        <location evidence="1 7">Cell outer membrane</location>
        <topology evidence="1 7">Multi-pass membrane protein</topology>
    </subcellularLocation>
</comment>
<evidence type="ECO:0000256" key="1">
    <source>
        <dbReference type="ARBA" id="ARBA00004571"/>
    </source>
</evidence>
<organism evidence="9 10">
    <name type="scientific">Coprobacter fastidiosus</name>
    <dbReference type="NCBI Taxonomy" id="1099853"/>
    <lineage>
        <taxon>Bacteria</taxon>
        <taxon>Pseudomonadati</taxon>
        <taxon>Bacteroidota</taxon>
        <taxon>Bacteroidia</taxon>
        <taxon>Bacteroidales</taxon>
        <taxon>Barnesiellaceae</taxon>
        <taxon>Coprobacter</taxon>
    </lineage>
</organism>
<dbReference type="Pfam" id="PF07715">
    <property type="entry name" value="Plug"/>
    <property type="match status" value="1"/>
</dbReference>
<dbReference type="InterPro" id="IPR012910">
    <property type="entry name" value="Plug_dom"/>
</dbReference>
<accession>A0A354M257</accession>
<dbReference type="InterPro" id="IPR023997">
    <property type="entry name" value="TonB-dep_OMP_SusC/RagA_CS"/>
</dbReference>
<dbReference type="NCBIfam" id="TIGR04056">
    <property type="entry name" value="OMP_RagA_SusC"/>
    <property type="match status" value="1"/>
</dbReference>
<name>A0A354M257_9BACT</name>
<evidence type="ECO:0000256" key="6">
    <source>
        <dbReference type="ARBA" id="ARBA00023237"/>
    </source>
</evidence>
<dbReference type="InterPro" id="IPR036942">
    <property type="entry name" value="Beta-barrel_TonB_sf"/>
</dbReference>
<evidence type="ECO:0000259" key="8">
    <source>
        <dbReference type="Pfam" id="PF07715"/>
    </source>
</evidence>
<evidence type="ECO:0000256" key="2">
    <source>
        <dbReference type="ARBA" id="ARBA00022448"/>
    </source>
</evidence>
<dbReference type="InterPro" id="IPR039426">
    <property type="entry name" value="TonB-dep_rcpt-like"/>
</dbReference>
<feature type="domain" description="TonB-dependent receptor plug" evidence="8">
    <location>
        <begin position="117"/>
        <end position="239"/>
    </location>
</feature>
<dbReference type="EMBL" id="DNWC01000084">
    <property type="protein sequence ID" value="HBJ08596.1"/>
    <property type="molecule type" value="Genomic_DNA"/>
</dbReference>
<dbReference type="NCBIfam" id="TIGR04057">
    <property type="entry name" value="SusC_RagA_signa"/>
    <property type="match status" value="1"/>
</dbReference>
<dbReference type="Gene3D" id="2.170.130.10">
    <property type="entry name" value="TonB-dependent receptor, plug domain"/>
    <property type="match status" value="1"/>
</dbReference>
<keyword evidence="6 7" id="KW-0998">Cell outer membrane</keyword>
<reference evidence="9 10" key="1">
    <citation type="journal article" date="2018" name="Nat. Biotechnol.">
        <title>A standardized bacterial taxonomy based on genome phylogeny substantially revises the tree of life.</title>
        <authorList>
            <person name="Parks D.H."/>
            <person name="Chuvochina M."/>
            <person name="Waite D.W."/>
            <person name="Rinke C."/>
            <person name="Skarshewski A."/>
            <person name="Chaumeil P.A."/>
            <person name="Hugenholtz P."/>
        </authorList>
    </citation>
    <scope>NUCLEOTIDE SEQUENCE [LARGE SCALE GENOMIC DNA]</scope>
    <source>
        <strain evidence="9">UBA11482</strain>
    </source>
</reference>
<evidence type="ECO:0000313" key="9">
    <source>
        <dbReference type="EMBL" id="HBJ08596.1"/>
    </source>
</evidence>
<evidence type="ECO:0000256" key="7">
    <source>
        <dbReference type="PROSITE-ProRule" id="PRU01360"/>
    </source>
</evidence>
<evidence type="ECO:0000256" key="3">
    <source>
        <dbReference type="ARBA" id="ARBA00022452"/>
    </source>
</evidence>
<dbReference type="InterPro" id="IPR008969">
    <property type="entry name" value="CarboxyPept-like_regulatory"/>
</dbReference>
<dbReference type="InterPro" id="IPR037066">
    <property type="entry name" value="Plug_dom_sf"/>
</dbReference>
<gene>
    <name evidence="9" type="ORF">DDY73_06275</name>
</gene>
<dbReference type="AlphaFoldDB" id="A0A354M257"/>
<comment type="caution">
    <text evidence="9">The sequence shown here is derived from an EMBL/GenBank/DDBJ whole genome shotgun (WGS) entry which is preliminary data.</text>
</comment>
<evidence type="ECO:0000313" key="10">
    <source>
        <dbReference type="Proteomes" id="UP000262954"/>
    </source>
</evidence>
<dbReference type="Proteomes" id="UP000262954">
    <property type="component" value="Unassembled WGS sequence"/>
</dbReference>
<keyword evidence="4 7" id="KW-0812">Transmembrane</keyword>
<keyword evidence="2 7" id="KW-0813">Transport</keyword>
<protein>
    <submittedName>
        <fullName evidence="9">SusC/RagA family TonB-linked outer membrane protein</fullName>
    </submittedName>
</protein>